<feature type="binding site" evidence="4">
    <location>
        <position position="203"/>
    </location>
    <ligand>
        <name>pyridoxal 5'-phosphate</name>
        <dbReference type="ChEBI" id="CHEBI:597326"/>
    </ligand>
</feature>
<dbReference type="GO" id="GO:0043420">
    <property type="term" value="P:anthranilate metabolic process"/>
    <property type="evidence" value="ECO:0007669"/>
    <property type="project" value="UniProtKB-UniRule"/>
</dbReference>
<feature type="binding site" evidence="4">
    <location>
        <position position="257"/>
    </location>
    <ligand>
        <name>pyridoxal 5'-phosphate</name>
        <dbReference type="ChEBI" id="CHEBI:597326"/>
    </ligand>
</feature>
<dbReference type="Gene3D" id="3.90.1150.10">
    <property type="entry name" value="Aspartate Aminotransferase, domain 1"/>
    <property type="match status" value="1"/>
</dbReference>
<dbReference type="STRING" id="1353952.A0A165IDK1"/>
<feature type="binding site" evidence="4">
    <location>
        <begin position="147"/>
        <end position="150"/>
    </location>
    <ligand>
        <name>pyridoxal 5'-phosphate</name>
        <dbReference type="ChEBI" id="CHEBI:597326"/>
    </ligand>
</feature>
<feature type="binding site" evidence="4">
    <location>
        <position position="287"/>
    </location>
    <ligand>
        <name>pyridoxal 5'-phosphate</name>
        <dbReference type="ChEBI" id="CHEBI:597326"/>
    </ligand>
</feature>
<reference evidence="6 7" key="1">
    <citation type="journal article" date="2016" name="Mol. Biol. Evol.">
        <title>Comparative Genomics of Early-Diverging Mushroom-Forming Fungi Provides Insights into the Origins of Lignocellulose Decay Capabilities.</title>
        <authorList>
            <person name="Nagy L.G."/>
            <person name="Riley R."/>
            <person name="Tritt A."/>
            <person name="Adam C."/>
            <person name="Daum C."/>
            <person name="Floudas D."/>
            <person name="Sun H."/>
            <person name="Yadav J.S."/>
            <person name="Pangilinan J."/>
            <person name="Larsson K.H."/>
            <person name="Matsuura K."/>
            <person name="Barry K."/>
            <person name="Labutti K."/>
            <person name="Kuo R."/>
            <person name="Ohm R.A."/>
            <person name="Bhattacharya S.S."/>
            <person name="Shirouzu T."/>
            <person name="Yoshinaga Y."/>
            <person name="Martin F.M."/>
            <person name="Grigoriev I.V."/>
            <person name="Hibbett D.S."/>
        </authorList>
    </citation>
    <scope>NUCLEOTIDE SEQUENCE [LARGE SCALE GENOMIC DNA]</scope>
    <source>
        <strain evidence="6 7">HHB12733</strain>
    </source>
</reference>
<feature type="binding site" evidence="4">
    <location>
        <position position="235"/>
    </location>
    <ligand>
        <name>pyridoxal 5'-phosphate</name>
        <dbReference type="ChEBI" id="CHEBI:597326"/>
    </ligand>
</feature>
<feature type="binding site" evidence="4">
    <location>
        <position position="315"/>
    </location>
    <ligand>
        <name>pyridoxal 5'-phosphate</name>
        <dbReference type="ChEBI" id="CHEBI:597326"/>
    </ligand>
</feature>
<evidence type="ECO:0000256" key="1">
    <source>
        <dbReference type="ARBA" id="ARBA00022642"/>
    </source>
</evidence>
<dbReference type="HAMAP" id="MF_01970">
    <property type="entry name" value="Kynureninase"/>
    <property type="match status" value="1"/>
</dbReference>
<keyword evidence="7" id="KW-1185">Reference proteome</keyword>
<dbReference type="PANTHER" id="PTHR14084">
    <property type="entry name" value="KYNURENINASE"/>
    <property type="match status" value="1"/>
</dbReference>
<evidence type="ECO:0000256" key="3">
    <source>
        <dbReference type="ARBA" id="ARBA00022898"/>
    </source>
</evidence>
<dbReference type="EMBL" id="KV423931">
    <property type="protein sequence ID" value="KZT60427.1"/>
    <property type="molecule type" value="Genomic_DNA"/>
</dbReference>
<evidence type="ECO:0000256" key="2">
    <source>
        <dbReference type="ARBA" id="ARBA00022801"/>
    </source>
</evidence>
<feature type="modified residue" description="N6-(pyridoxal phosphate)lysine" evidence="4">
    <location>
        <position position="258"/>
    </location>
</feature>
<feature type="binding site" evidence="4">
    <location>
        <position position="120"/>
    </location>
    <ligand>
        <name>pyridoxal 5'-phosphate</name>
        <dbReference type="ChEBI" id="CHEBI:597326"/>
    </ligand>
</feature>
<dbReference type="InterPro" id="IPR010111">
    <property type="entry name" value="Kynureninase"/>
</dbReference>
<dbReference type="InParanoid" id="A0A165IDK1"/>
<dbReference type="PIRSF" id="PIRSF038800">
    <property type="entry name" value="KYNU"/>
    <property type="match status" value="1"/>
</dbReference>
<dbReference type="SUPFAM" id="SSF53383">
    <property type="entry name" value="PLP-dependent transferases"/>
    <property type="match status" value="1"/>
</dbReference>
<dbReference type="GO" id="GO:0030170">
    <property type="term" value="F:pyridoxal phosphate binding"/>
    <property type="evidence" value="ECO:0007669"/>
    <property type="project" value="UniProtKB-UniRule"/>
</dbReference>
<dbReference type="Pfam" id="PF22580">
    <property type="entry name" value="KYNU_C"/>
    <property type="match status" value="1"/>
</dbReference>
<comment type="pathway">
    <text evidence="4 5">Amino-acid degradation; L-kynurenine degradation; L-alanine and anthranilate from L-kynurenine: step 1/1.</text>
</comment>
<evidence type="ECO:0000256" key="5">
    <source>
        <dbReference type="PIRNR" id="PIRNR038800"/>
    </source>
</evidence>
<dbReference type="PANTHER" id="PTHR14084:SF0">
    <property type="entry name" value="KYNURENINASE"/>
    <property type="match status" value="1"/>
</dbReference>
<accession>A0A165IDK1</accession>
<dbReference type="NCBIfam" id="TIGR01814">
    <property type="entry name" value="kynureninase"/>
    <property type="match status" value="1"/>
</dbReference>
<comment type="pathway">
    <text evidence="4 5">Cofactor biosynthesis; NAD(+) biosynthesis; quinolinate from L-kynurenine: step 2/3.</text>
</comment>
<name>A0A165IDK1_9BASI</name>
<keyword evidence="4 5" id="KW-0963">Cytoplasm</keyword>
<comment type="similarity">
    <text evidence="4 5">Belongs to the kynureninase family.</text>
</comment>
<gene>
    <name evidence="4" type="primary">BNA5</name>
    <name evidence="6" type="ORF">CALCODRAFT_492477</name>
</gene>
<dbReference type="GO" id="GO:0030429">
    <property type="term" value="F:kynureninase activity"/>
    <property type="evidence" value="ECO:0007669"/>
    <property type="project" value="UniProtKB-UniRule"/>
</dbReference>
<comment type="cofactor">
    <cofactor evidence="4 5">
        <name>pyridoxal 5'-phosphate</name>
        <dbReference type="ChEBI" id="CHEBI:597326"/>
    </cofactor>
</comment>
<dbReference type="AlphaFoldDB" id="A0A165IDK1"/>
<protein>
    <recommendedName>
        <fullName evidence="4 5">Kynureninase</fullName>
        <ecNumber evidence="4 5">3.7.1.3</ecNumber>
    </recommendedName>
    <alternativeName>
        <fullName evidence="4">Biosynthesis of nicotinic acid protein 5</fullName>
    </alternativeName>
    <alternativeName>
        <fullName evidence="4">L-kynurenine hydrolase</fullName>
    </alternativeName>
</protein>
<dbReference type="InterPro" id="IPR015421">
    <property type="entry name" value="PyrdxlP-dep_Trfase_major"/>
</dbReference>
<comment type="subcellular location">
    <subcellularLocation>
        <location evidence="4 5">Cytoplasm</location>
    </subcellularLocation>
</comment>
<dbReference type="GO" id="GO:0019805">
    <property type="term" value="P:quinolinate biosynthetic process"/>
    <property type="evidence" value="ECO:0007669"/>
    <property type="project" value="UniProtKB-UniRule"/>
</dbReference>
<dbReference type="GO" id="GO:0019441">
    <property type="term" value="P:L-tryptophan catabolic process to kynurenine"/>
    <property type="evidence" value="ECO:0007669"/>
    <property type="project" value="TreeGrafter"/>
</dbReference>
<comment type="catalytic activity">
    <reaction evidence="5">
        <text>3-hydroxy-L-kynurenine + H2O = 3-hydroxyanthranilate + L-alanine + H(+)</text>
        <dbReference type="Rhea" id="RHEA:25143"/>
        <dbReference type="ChEBI" id="CHEBI:15377"/>
        <dbReference type="ChEBI" id="CHEBI:15378"/>
        <dbReference type="ChEBI" id="CHEBI:36559"/>
        <dbReference type="ChEBI" id="CHEBI:57972"/>
        <dbReference type="ChEBI" id="CHEBI:58125"/>
        <dbReference type="EC" id="3.7.1.3"/>
    </reaction>
</comment>
<dbReference type="Proteomes" id="UP000076842">
    <property type="component" value="Unassembled WGS sequence"/>
</dbReference>
<evidence type="ECO:0000313" key="7">
    <source>
        <dbReference type="Proteomes" id="UP000076842"/>
    </source>
</evidence>
<evidence type="ECO:0000313" key="6">
    <source>
        <dbReference type="EMBL" id="KZT60427.1"/>
    </source>
</evidence>
<comment type="catalytic activity">
    <reaction evidence="4 5">
        <text>L-kynurenine + H2O = anthranilate + L-alanine + H(+)</text>
        <dbReference type="Rhea" id="RHEA:16813"/>
        <dbReference type="ChEBI" id="CHEBI:15377"/>
        <dbReference type="ChEBI" id="CHEBI:15378"/>
        <dbReference type="ChEBI" id="CHEBI:16567"/>
        <dbReference type="ChEBI" id="CHEBI:57959"/>
        <dbReference type="ChEBI" id="CHEBI:57972"/>
        <dbReference type="EC" id="3.7.1.3"/>
    </reaction>
</comment>
<comment type="function">
    <text evidence="4 5">Catalyzes the cleavage of L-kynurenine (L-Kyn) and L-3-hydroxykynurenine (L-3OHKyn) into anthranilic acid (AA) and 3-hydroxyanthranilic acid (3-OHAA), respectively.</text>
</comment>
<dbReference type="InterPro" id="IPR015424">
    <property type="entry name" value="PyrdxlP-dep_Trfase"/>
</dbReference>
<keyword evidence="1 4" id="KW-0662">Pyridine nucleotide biosynthesis</keyword>
<feature type="binding site" evidence="4">
    <location>
        <position position="119"/>
    </location>
    <ligand>
        <name>pyridoxal 5'-phosphate</name>
        <dbReference type="ChEBI" id="CHEBI:597326"/>
    </ligand>
</feature>
<keyword evidence="3 4" id="KW-0663">Pyridoxal phosphate</keyword>
<feature type="binding site" evidence="4">
    <location>
        <position position="232"/>
    </location>
    <ligand>
        <name>pyridoxal 5'-phosphate</name>
        <dbReference type="ChEBI" id="CHEBI:597326"/>
    </ligand>
</feature>
<comment type="subunit">
    <text evidence="4 5">Homodimer.</text>
</comment>
<dbReference type="UniPathway" id="UPA00334">
    <property type="reaction ID" value="UER00455"/>
</dbReference>
<dbReference type="GO" id="GO:0005737">
    <property type="term" value="C:cytoplasm"/>
    <property type="evidence" value="ECO:0007669"/>
    <property type="project" value="UniProtKB-SubCell"/>
</dbReference>
<keyword evidence="2 4" id="KW-0378">Hydrolase</keyword>
<dbReference type="GO" id="GO:0034354">
    <property type="term" value="P:'de novo' NAD+ biosynthetic process from L-tryptophan"/>
    <property type="evidence" value="ECO:0007669"/>
    <property type="project" value="UniProtKB-UniRule"/>
</dbReference>
<dbReference type="Gene3D" id="3.40.640.10">
    <property type="entry name" value="Type I PLP-dependent aspartate aminotransferase-like (Major domain)"/>
    <property type="match status" value="1"/>
</dbReference>
<dbReference type="InterPro" id="IPR015422">
    <property type="entry name" value="PyrdxlP-dep_Trfase_small"/>
</dbReference>
<dbReference type="GO" id="GO:0097053">
    <property type="term" value="P:L-kynurenine catabolic process"/>
    <property type="evidence" value="ECO:0007669"/>
    <property type="project" value="UniProtKB-UniRule"/>
</dbReference>
<dbReference type="UniPathway" id="UPA00253">
    <property type="reaction ID" value="UER00329"/>
</dbReference>
<organism evidence="6 7">
    <name type="scientific">Calocera cornea HHB12733</name>
    <dbReference type="NCBI Taxonomy" id="1353952"/>
    <lineage>
        <taxon>Eukaryota</taxon>
        <taxon>Fungi</taxon>
        <taxon>Dikarya</taxon>
        <taxon>Basidiomycota</taxon>
        <taxon>Agaricomycotina</taxon>
        <taxon>Dacrymycetes</taxon>
        <taxon>Dacrymycetales</taxon>
        <taxon>Dacrymycetaceae</taxon>
        <taxon>Calocera</taxon>
    </lineage>
</organism>
<sequence>MEAPSDLQSQSPEQLDARDALRSFRDEFYLPTNSAVGASKDLAADEPCTYLCGNSLGLLSKLSESLVQGELKVWATRGVVGHFDHPYGRAWAEFGEKLSPLLAPIVGAHTHEVISMSTLTTNLHLMMNAFYKPTADRFKILCEARAFPSDRYAFHSQATAHGLDPKTAVIALTPREGEYTLREEDILDVIAKEGPSIALICFSGVQYYTGQLFDMQKITHAGKHAGCIVGWDLAHAVGNVPLALHDWGVDWAVWCTYKYLNSGAGGIGGLFVHNKWDHLKKPDYAGWWGQDLATRFQMPEDFTPIPGAWGYQQSNPSCLALASLLGSLEIFQSAGGIPATRSKSILLTGYLDGLLRQSSFYNKAGGPKFTIITPSDPYRRGAQLSLLFSPLGVMQKVFDGLKSSGVIGDERQPDVIRLSPVPLYNTFADVMQAVETLEEVMRSL</sequence>
<dbReference type="EC" id="3.7.1.3" evidence="4 5"/>
<evidence type="ECO:0000256" key="4">
    <source>
        <dbReference type="HAMAP-Rule" id="MF_03017"/>
    </source>
</evidence>
<dbReference type="FunFam" id="3.40.640.10:FF:000031">
    <property type="entry name" value="Kynureninase"/>
    <property type="match status" value="1"/>
</dbReference>
<dbReference type="OrthoDB" id="5978656at2759"/>
<proteinExistence type="inferred from homology"/>